<evidence type="ECO:0000256" key="1">
    <source>
        <dbReference type="SAM" id="SignalP"/>
    </source>
</evidence>
<proteinExistence type="predicted"/>
<evidence type="ECO:0000313" key="3">
    <source>
        <dbReference type="Proteomes" id="UP000706891"/>
    </source>
</evidence>
<name>A0A938WT69_9BACT</name>
<dbReference type="RefSeq" id="WP_205104333.1">
    <property type="nucleotide sequence ID" value="NZ_JACJJG010000027.1"/>
</dbReference>
<feature type="chain" id="PRO_5038002494" evidence="1">
    <location>
        <begin position="20"/>
        <end position="139"/>
    </location>
</feature>
<dbReference type="AlphaFoldDB" id="A0A938WT69"/>
<reference evidence="2" key="1">
    <citation type="submission" date="2020-08" db="EMBL/GenBank/DDBJ databases">
        <authorList>
            <person name="Cejkova D."/>
            <person name="Kubasova T."/>
            <person name="Jahodarova E."/>
            <person name="Rychlik I."/>
        </authorList>
    </citation>
    <scope>NUCLEOTIDE SEQUENCE</scope>
    <source>
        <strain evidence="2">An824</strain>
    </source>
</reference>
<comment type="caution">
    <text evidence="2">The sequence shown here is derived from an EMBL/GenBank/DDBJ whole genome shotgun (WGS) entry which is preliminary data.</text>
</comment>
<dbReference type="Proteomes" id="UP000706891">
    <property type="component" value="Unassembled WGS sequence"/>
</dbReference>
<keyword evidence="3" id="KW-1185">Reference proteome</keyword>
<protein>
    <submittedName>
        <fullName evidence="2">Uncharacterized protein</fullName>
    </submittedName>
</protein>
<dbReference type="EMBL" id="JACJJG010000027">
    <property type="protein sequence ID" value="MBM6673565.1"/>
    <property type="molecule type" value="Genomic_DNA"/>
</dbReference>
<sequence length="139" mass="15591">MRKLLFLFVMSLVSAAAVAQQGRPFDTTIRNEECKIYIRLNLYDKNITVPGQDVLGEVDGYFGSTQSSTKWIVVASRLIDGRTAEIEVVNDYGSEDFTATLKVNDDGTYEYKKDGGSTLKFAVRGKWQKIPGNLELVRK</sequence>
<gene>
    <name evidence="2" type="ORF">H6A34_06720</name>
</gene>
<organism evidence="2 3">
    <name type="scientific">Marseilla massiliensis</name>
    <dbReference type="NCBI Taxonomy" id="1841864"/>
    <lineage>
        <taxon>Bacteria</taxon>
        <taxon>Pseudomonadati</taxon>
        <taxon>Bacteroidota</taxon>
        <taxon>Bacteroidia</taxon>
        <taxon>Bacteroidales</taxon>
        <taxon>Prevotellaceae</taxon>
        <taxon>Marseilla</taxon>
    </lineage>
</organism>
<evidence type="ECO:0000313" key="2">
    <source>
        <dbReference type="EMBL" id="MBM6673565.1"/>
    </source>
</evidence>
<reference evidence="2" key="2">
    <citation type="journal article" date="2021" name="Sci. Rep.">
        <title>The distribution of antibiotic resistance genes in chicken gut microbiota commensals.</title>
        <authorList>
            <person name="Juricova H."/>
            <person name="Matiasovicova J."/>
            <person name="Kubasova T."/>
            <person name="Cejkova D."/>
            <person name="Rychlik I."/>
        </authorList>
    </citation>
    <scope>NUCLEOTIDE SEQUENCE</scope>
    <source>
        <strain evidence="2">An824</strain>
    </source>
</reference>
<feature type="signal peptide" evidence="1">
    <location>
        <begin position="1"/>
        <end position="19"/>
    </location>
</feature>
<accession>A0A938WT69</accession>
<keyword evidence="1" id="KW-0732">Signal</keyword>